<name>A0A919VI37_9ACTN</name>
<protein>
    <submittedName>
        <fullName evidence="2">Uncharacterized protein</fullName>
    </submittedName>
</protein>
<organism evidence="2 3">
    <name type="scientific">Actinoplanes auranticolor</name>
    <dbReference type="NCBI Taxonomy" id="47988"/>
    <lineage>
        <taxon>Bacteria</taxon>
        <taxon>Bacillati</taxon>
        <taxon>Actinomycetota</taxon>
        <taxon>Actinomycetes</taxon>
        <taxon>Micromonosporales</taxon>
        <taxon>Micromonosporaceae</taxon>
        <taxon>Actinoplanes</taxon>
    </lineage>
</organism>
<proteinExistence type="predicted"/>
<evidence type="ECO:0000313" key="3">
    <source>
        <dbReference type="Proteomes" id="UP000681340"/>
    </source>
</evidence>
<feature type="region of interest" description="Disordered" evidence="1">
    <location>
        <begin position="1"/>
        <end position="68"/>
    </location>
</feature>
<feature type="compositionally biased region" description="Acidic residues" evidence="1">
    <location>
        <begin position="48"/>
        <end position="57"/>
    </location>
</feature>
<comment type="caution">
    <text evidence="2">The sequence shown here is derived from an EMBL/GenBank/DDBJ whole genome shotgun (WGS) entry which is preliminary data.</text>
</comment>
<accession>A0A919VI37</accession>
<sequence>MTEPSVPVRQAPEGPQLSPEDIAAGDKYADLHDPGPGEQYAGEPVPDPWEETSDGELDPGAVPGNPQE</sequence>
<keyword evidence="3" id="KW-1185">Reference proteome</keyword>
<dbReference type="AlphaFoldDB" id="A0A919VI37"/>
<gene>
    <name evidence="2" type="ORF">Aau02nite_01420</name>
</gene>
<dbReference type="EMBL" id="BOQL01000001">
    <property type="protein sequence ID" value="GIM63031.1"/>
    <property type="molecule type" value="Genomic_DNA"/>
</dbReference>
<dbReference type="RefSeq" id="WP_212986297.1">
    <property type="nucleotide sequence ID" value="NZ_BAABEA010000029.1"/>
</dbReference>
<dbReference type="Proteomes" id="UP000681340">
    <property type="component" value="Unassembled WGS sequence"/>
</dbReference>
<evidence type="ECO:0000313" key="2">
    <source>
        <dbReference type="EMBL" id="GIM63031.1"/>
    </source>
</evidence>
<evidence type="ECO:0000256" key="1">
    <source>
        <dbReference type="SAM" id="MobiDB-lite"/>
    </source>
</evidence>
<reference evidence="2" key="1">
    <citation type="submission" date="2021-03" db="EMBL/GenBank/DDBJ databases">
        <title>Whole genome shotgun sequence of Actinoplanes auranticolor NBRC 12245.</title>
        <authorList>
            <person name="Komaki H."/>
            <person name="Tamura T."/>
        </authorList>
    </citation>
    <scope>NUCLEOTIDE SEQUENCE</scope>
    <source>
        <strain evidence="2">NBRC 12245</strain>
    </source>
</reference>